<keyword evidence="1" id="KW-1133">Transmembrane helix</keyword>
<dbReference type="AlphaFoldDB" id="A0A1I5TE02"/>
<dbReference type="RefSeq" id="WP_090655511.1">
    <property type="nucleotide sequence ID" value="NZ_FOXQ01000002.1"/>
</dbReference>
<feature type="transmembrane region" description="Helical" evidence="1">
    <location>
        <begin position="28"/>
        <end position="45"/>
    </location>
</feature>
<feature type="transmembrane region" description="Helical" evidence="1">
    <location>
        <begin position="6"/>
        <end position="23"/>
    </location>
</feature>
<keyword evidence="3" id="KW-1185">Reference proteome</keyword>
<keyword evidence="1" id="KW-0812">Transmembrane</keyword>
<evidence type="ECO:0000256" key="1">
    <source>
        <dbReference type="SAM" id="Phobius"/>
    </source>
</evidence>
<keyword evidence="1" id="KW-0472">Membrane</keyword>
<reference evidence="2 3" key="1">
    <citation type="submission" date="2016-10" db="EMBL/GenBank/DDBJ databases">
        <authorList>
            <person name="de Groot N.N."/>
        </authorList>
    </citation>
    <scope>NUCLEOTIDE SEQUENCE [LARGE SCALE GENOMIC DNA]</scope>
    <source>
        <strain evidence="2 3">DSM 28286</strain>
    </source>
</reference>
<dbReference type="Proteomes" id="UP000199031">
    <property type="component" value="Unassembled WGS sequence"/>
</dbReference>
<organism evidence="2 3">
    <name type="scientific">Parafilimonas terrae</name>
    <dbReference type="NCBI Taxonomy" id="1465490"/>
    <lineage>
        <taxon>Bacteria</taxon>
        <taxon>Pseudomonadati</taxon>
        <taxon>Bacteroidota</taxon>
        <taxon>Chitinophagia</taxon>
        <taxon>Chitinophagales</taxon>
        <taxon>Chitinophagaceae</taxon>
        <taxon>Parafilimonas</taxon>
    </lineage>
</organism>
<feature type="transmembrane region" description="Helical" evidence="1">
    <location>
        <begin position="65"/>
        <end position="82"/>
    </location>
</feature>
<evidence type="ECO:0000313" key="3">
    <source>
        <dbReference type="Proteomes" id="UP000199031"/>
    </source>
</evidence>
<dbReference type="EMBL" id="FOXQ01000002">
    <property type="protein sequence ID" value="SFP81273.1"/>
    <property type="molecule type" value="Genomic_DNA"/>
</dbReference>
<proteinExistence type="predicted"/>
<sequence>MTTFDTLLIYFGVVVLVLFLLYGTQSHIITLIAGYIVFCVFYFDLGPFSFEWTASSMLPHFKDAGIIYIISYAIGVLFYRIFPAKKQAGAATAPRQENN</sequence>
<protein>
    <submittedName>
        <fullName evidence="2">Uncharacterized protein</fullName>
    </submittedName>
</protein>
<evidence type="ECO:0000313" key="2">
    <source>
        <dbReference type="EMBL" id="SFP81273.1"/>
    </source>
</evidence>
<accession>A0A1I5TE02</accession>
<gene>
    <name evidence="2" type="ORF">SAMN05444277_10277</name>
</gene>
<name>A0A1I5TE02_9BACT</name>